<sequence length="457" mass="48161">MATVTTSEIELQAKPSGLANADHASSNDNQLIQAEPNHDTDIQPSPDSTNITTAMPDGGYGWVVVFSCSLLTFHFNGFTGSWGVLQSHLLETSLQNVPTSTITFVGSLLTAAAVAFGLVIVRITRFIGARYSAIIGVLLLGMGQLLSGFTTSQVGGLFGLSGFMAGLGSAFLYSTGNTLPTQYFSSKLGTANGLVKLGGGIGATVLAIVSETLIQRVGIAWTFRILGFITLSTGLPAAMLLKERNRIRNAPFLELSMFRNRAYTAIFIAAALGTFTLFAPPYFLPLVARSIGLTSTTGAGLVAGFNACTAVGRFGSGPVCDRIGPTNTFLITMLLSAASMLAIWPFSSNLPLLTVFVVLNGIANGSFFVVMPTTVAKMFGPARAPVAMSQAITGWTVGYLMGPPIAGYLIQATHADREHSIDPYRPAIFYAGGLALASSVFVLIGRLAMDRKMLKRI</sequence>
<feature type="transmembrane region" description="Helical" evidence="3">
    <location>
        <begin position="128"/>
        <end position="147"/>
    </location>
</feature>
<evidence type="ECO:0000313" key="5">
    <source>
        <dbReference type="EMBL" id="KAK5708371.1"/>
    </source>
</evidence>
<dbReference type="InterPro" id="IPR036259">
    <property type="entry name" value="MFS_trans_sf"/>
</dbReference>
<feature type="transmembrane region" description="Helical" evidence="3">
    <location>
        <begin position="60"/>
        <end position="82"/>
    </location>
</feature>
<feature type="transmembrane region" description="Helical" evidence="3">
    <location>
        <begin position="352"/>
        <end position="371"/>
    </location>
</feature>
<accession>A0AAN7WDW4</accession>
<name>A0AAN7WDW4_9PEZI</name>
<dbReference type="InterPro" id="IPR011701">
    <property type="entry name" value="MFS"/>
</dbReference>
<comment type="subcellular location">
    <subcellularLocation>
        <location evidence="1">Membrane</location>
        <topology evidence="1">Multi-pass membrane protein</topology>
    </subcellularLocation>
</comment>
<dbReference type="InterPro" id="IPR050327">
    <property type="entry name" value="Proton-linked_MCT"/>
</dbReference>
<dbReference type="SUPFAM" id="SSF103473">
    <property type="entry name" value="MFS general substrate transporter"/>
    <property type="match status" value="1"/>
</dbReference>
<keyword evidence="3" id="KW-0472">Membrane</keyword>
<dbReference type="PANTHER" id="PTHR11360:SF305">
    <property type="entry name" value="MAJOR FACILITATOR SUPERFAMILY (MFS) PROFILE DOMAIN-CONTAINING PROTEIN"/>
    <property type="match status" value="1"/>
</dbReference>
<comment type="similarity">
    <text evidence="2">Belongs to the major facilitator superfamily. Monocarboxylate porter (TC 2.A.1.13) family.</text>
</comment>
<protein>
    <recommendedName>
        <fullName evidence="4">Major facilitator superfamily (MFS) profile domain-containing protein</fullName>
    </recommendedName>
</protein>
<evidence type="ECO:0000313" key="6">
    <source>
        <dbReference type="Proteomes" id="UP001310594"/>
    </source>
</evidence>
<dbReference type="GO" id="GO:0022857">
    <property type="term" value="F:transmembrane transporter activity"/>
    <property type="evidence" value="ECO:0007669"/>
    <property type="project" value="InterPro"/>
</dbReference>
<feature type="transmembrane region" description="Helical" evidence="3">
    <location>
        <begin position="102"/>
        <end position="121"/>
    </location>
</feature>
<feature type="transmembrane region" description="Helical" evidence="3">
    <location>
        <begin position="290"/>
        <end position="315"/>
    </location>
</feature>
<evidence type="ECO:0000259" key="4">
    <source>
        <dbReference type="PROSITE" id="PS50850"/>
    </source>
</evidence>
<keyword evidence="3" id="KW-0812">Transmembrane</keyword>
<evidence type="ECO:0000256" key="3">
    <source>
        <dbReference type="SAM" id="Phobius"/>
    </source>
</evidence>
<dbReference type="InterPro" id="IPR020846">
    <property type="entry name" value="MFS_dom"/>
</dbReference>
<feature type="transmembrane region" description="Helical" evidence="3">
    <location>
        <begin position="194"/>
        <end position="214"/>
    </location>
</feature>
<dbReference type="PROSITE" id="PS50850">
    <property type="entry name" value="MFS"/>
    <property type="match status" value="1"/>
</dbReference>
<dbReference type="EMBL" id="JAVRQU010000001">
    <property type="protein sequence ID" value="KAK5708371.1"/>
    <property type="molecule type" value="Genomic_DNA"/>
</dbReference>
<dbReference type="Gene3D" id="1.20.1250.20">
    <property type="entry name" value="MFS general substrate transporter like domains"/>
    <property type="match status" value="2"/>
</dbReference>
<feature type="transmembrane region" description="Helical" evidence="3">
    <location>
        <begin position="427"/>
        <end position="449"/>
    </location>
</feature>
<evidence type="ECO:0000256" key="2">
    <source>
        <dbReference type="ARBA" id="ARBA00006727"/>
    </source>
</evidence>
<reference evidence="5" key="1">
    <citation type="submission" date="2023-08" db="EMBL/GenBank/DDBJ databases">
        <title>Black Yeasts Isolated from many extreme environments.</title>
        <authorList>
            <person name="Coleine C."/>
            <person name="Stajich J.E."/>
            <person name="Selbmann L."/>
        </authorList>
    </citation>
    <scope>NUCLEOTIDE SEQUENCE</scope>
    <source>
        <strain evidence="5">CCFEE 5810</strain>
    </source>
</reference>
<feature type="domain" description="Major facilitator superfamily (MFS) profile" evidence="4">
    <location>
        <begin position="262"/>
        <end position="457"/>
    </location>
</feature>
<organism evidence="5 6">
    <name type="scientific">Elasticomyces elasticus</name>
    <dbReference type="NCBI Taxonomy" id="574655"/>
    <lineage>
        <taxon>Eukaryota</taxon>
        <taxon>Fungi</taxon>
        <taxon>Dikarya</taxon>
        <taxon>Ascomycota</taxon>
        <taxon>Pezizomycotina</taxon>
        <taxon>Dothideomycetes</taxon>
        <taxon>Dothideomycetidae</taxon>
        <taxon>Mycosphaerellales</taxon>
        <taxon>Teratosphaeriaceae</taxon>
        <taxon>Elasticomyces</taxon>
    </lineage>
</organism>
<feature type="transmembrane region" description="Helical" evidence="3">
    <location>
        <begin position="392"/>
        <end position="415"/>
    </location>
</feature>
<dbReference type="PANTHER" id="PTHR11360">
    <property type="entry name" value="MONOCARBOXYLATE TRANSPORTER"/>
    <property type="match status" value="1"/>
</dbReference>
<keyword evidence="3" id="KW-1133">Transmembrane helix</keyword>
<feature type="transmembrane region" description="Helical" evidence="3">
    <location>
        <begin position="262"/>
        <end position="284"/>
    </location>
</feature>
<dbReference type="Pfam" id="PF07690">
    <property type="entry name" value="MFS_1"/>
    <property type="match status" value="1"/>
</dbReference>
<evidence type="ECO:0000256" key="1">
    <source>
        <dbReference type="ARBA" id="ARBA00004141"/>
    </source>
</evidence>
<gene>
    <name evidence="5" type="ORF">LTR97_000911</name>
</gene>
<dbReference type="Proteomes" id="UP001310594">
    <property type="component" value="Unassembled WGS sequence"/>
</dbReference>
<comment type="caution">
    <text evidence="5">The sequence shown here is derived from an EMBL/GenBank/DDBJ whole genome shotgun (WGS) entry which is preliminary data.</text>
</comment>
<feature type="transmembrane region" description="Helical" evidence="3">
    <location>
        <begin position="327"/>
        <end position="346"/>
    </location>
</feature>
<proteinExistence type="inferred from homology"/>
<feature type="transmembrane region" description="Helical" evidence="3">
    <location>
        <begin position="153"/>
        <end position="173"/>
    </location>
</feature>
<dbReference type="AlphaFoldDB" id="A0AAN7WDW4"/>
<dbReference type="GO" id="GO:0016020">
    <property type="term" value="C:membrane"/>
    <property type="evidence" value="ECO:0007669"/>
    <property type="project" value="UniProtKB-SubCell"/>
</dbReference>
<feature type="transmembrane region" description="Helical" evidence="3">
    <location>
        <begin position="220"/>
        <end position="241"/>
    </location>
</feature>